<dbReference type="GO" id="GO:0016799">
    <property type="term" value="F:hydrolase activity, hydrolyzing N-glycosyl compounds"/>
    <property type="evidence" value="ECO:0007669"/>
    <property type="project" value="InterPro"/>
</dbReference>
<gene>
    <name evidence="1" type="ORF">A2777_02430</name>
</gene>
<reference evidence="1 2" key="1">
    <citation type="journal article" date="2016" name="Nat. Commun.">
        <title>Thousands of microbial genomes shed light on interconnected biogeochemical processes in an aquifer system.</title>
        <authorList>
            <person name="Anantharaman K."/>
            <person name="Brown C.T."/>
            <person name="Hug L.A."/>
            <person name="Sharon I."/>
            <person name="Castelle C.J."/>
            <person name="Probst A.J."/>
            <person name="Thomas B.C."/>
            <person name="Singh A."/>
            <person name="Wilkins M.J."/>
            <person name="Karaoz U."/>
            <person name="Brodie E.L."/>
            <person name="Williams K.H."/>
            <person name="Hubbard S.S."/>
            <person name="Banfield J.F."/>
        </authorList>
    </citation>
    <scope>NUCLEOTIDE SEQUENCE [LARGE SCALE GENOMIC DNA]</scope>
</reference>
<dbReference type="AlphaFoldDB" id="A0A1F5Z6Z4"/>
<organism evidence="1 2">
    <name type="scientific">Candidatus Gottesmanbacteria bacterium RIFCSPHIGHO2_01_FULL_40_15</name>
    <dbReference type="NCBI Taxonomy" id="1798376"/>
    <lineage>
        <taxon>Bacteria</taxon>
        <taxon>Candidatus Gottesmaniibacteriota</taxon>
    </lineage>
</organism>
<dbReference type="Proteomes" id="UP000177354">
    <property type="component" value="Unassembled WGS sequence"/>
</dbReference>
<proteinExistence type="predicted"/>
<dbReference type="Gene3D" id="3.90.245.10">
    <property type="entry name" value="Ribonucleoside hydrolase-like"/>
    <property type="match status" value="1"/>
</dbReference>
<comment type="caution">
    <text evidence="1">The sequence shown here is derived from an EMBL/GenBank/DDBJ whole genome shotgun (WGS) entry which is preliminary data.</text>
</comment>
<dbReference type="EMBL" id="MFJF01000005">
    <property type="protein sequence ID" value="OGG08218.1"/>
    <property type="molecule type" value="Genomic_DNA"/>
</dbReference>
<dbReference type="SUPFAM" id="SSF53590">
    <property type="entry name" value="Nucleoside hydrolase"/>
    <property type="match status" value="1"/>
</dbReference>
<evidence type="ECO:0000313" key="1">
    <source>
        <dbReference type="EMBL" id="OGG08218.1"/>
    </source>
</evidence>
<evidence type="ECO:0000313" key="2">
    <source>
        <dbReference type="Proteomes" id="UP000177354"/>
    </source>
</evidence>
<protein>
    <submittedName>
        <fullName evidence="1">Uncharacterized protein</fullName>
    </submittedName>
</protein>
<name>A0A1F5Z6Z4_9BACT</name>
<sequence>MYDLLAVSYAIDIKLFKTIEVNVSCEIKDKIRYGKTFIRKGLKHNCLLVENVEAEKIKEIFFKILNKNNI</sequence>
<dbReference type="InterPro" id="IPR036452">
    <property type="entry name" value="Ribo_hydro-like"/>
</dbReference>
<accession>A0A1F5Z6Z4</accession>